<name>A0A4U5Q6G9_POPAL</name>
<gene>
    <name evidence="1" type="ORF">D5086_0000128870</name>
</gene>
<dbReference type="AlphaFoldDB" id="A0A4U5Q6G9"/>
<dbReference type="EMBL" id="RCHU01000395">
    <property type="protein sequence ID" value="TKS05838.1"/>
    <property type="molecule type" value="Genomic_DNA"/>
</dbReference>
<reference evidence="1" key="1">
    <citation type="submission" date="2018-10" db="EMBL/GenBank/DDBJ databases">
        <title>Population genomic analysis revealed the cold adaptation of white poplar.</title>
        <authorList>
            <person name="Liu Y.-J."/>
        </authorList>
    </citation>
    <scope>NUCLEOTIDE SEQUENCE [LARGE SCALE GENOMIC DNA]</scope>
    <source>
        <strain evidence="1">PAL-ZL1</strain>
    </source>
</reference>
<proteinExistence type="predicted"/>
<protein>
    <submittedName>
        <fullName evidence="1">Uncharacterized protein</fullName>
    </submittedName>
</protein>
<sequence>MLWKPAVVGGAHAGRPMHAHGAWMHGEGVSAAVTGERRGYCSTGRTVGELVSRGGQEKEDCDGAKTQTEERFWFSSLFMKRGQMVKMMVLVSRQRGKEKPRRASLSSW</sequence>
<evidence type="ECO:0000313" key="1">
    <source>
        <dbReference type="EMBL" id="TKS05838.1"/>
    </source>
</evidence>
<accession>A0A4U5Q6G9</accession>
<comment type="caution">
    <text evidence="1">The sequence shown here is derived from an EMBL/GenBank/DDBJ whole genome shotgun (WGS) entry which is preliminary data.</text>
</comment>
<organism evidence="1">
    <name type="scientific">Populus alba</name>
    <name type="common">White poplar</name>
    <dbReference type="NCBI Taxonomy" id="43335"/>
    <lineage>
        <taxon>Eukaryota</taxon>
        <taxon>Viridiplantae</taxon>
        <taxon>Streptophyta</taxon>
        <taxon>Embryophyta</taxon>
        <taxon>Tracheophyta</taxon>
        <taxon>Spermatophyta</taxon>
        <taxon>Magnoliopsida</taxon>
        <taxon>eudicotyledons</taxon>
        <taxon>Gunneridae</taxon>
        <taxon>Pentapetalae</taxon>
        <taxon>rosids</taxon>
        <taxon>fabids</taxon>
        <taxon>Malpighiales</taxon>
        <taxon>Salicaceae</taxon>
        <taxon>Saliceae</taxon>
        <taxon>Populus</taxon>
    </lineage>
</organism>